<dbReference type="Pfam" id="PF03470">
    <property type="entry name" value="zf-XS"/>
    <property type="match status" value="1"/>
</dbReference>
<comment type="similarity">
    <text evidence="3">Belongs to the SGS3 family.</text>
</comment>
<feature type="domain" description="XS" evidence="6">
    <location>
        <begin position="280"/>
        <end position="392"/>
    </location>
</feature>
<evidence type="ECO:0000256" key="5">
    <source>
        <dbReference type="SAM" id="MobiDB-lite"/>
    </source>
</evidence>
<dbReference type="InterPro" id="IPR005380">
    <property type="entry name" value="XS_domain"/>
</dbReference>
<dbReference type="PANTHER" id="PTHR46602">
    <property type="entry name" value="PROTEIN SUPPRESSOR OF GENE SILENCING 3"/>
    <property type="match status" value="1"/>
</dbReference>
<dbReference type="Pfam" id="PF03468">
    <property type="entry name" value="XS"/>
    <property type="match status" value="1"/>
</dbReference>
<keyword evidence="1 4" id="KW-0175">Coiled coil</keyword>
<dbReference type="EMBL" id="JBEDUW010000005">
    <property type="protein sequence ID" value="KAK9928056.1"/>
    <property type="molecule type" value="Genomic_DNA"/>
</dbReference>
<dbReference type="InterPro" id="IPR044287">
    <property type="entry name" value="SGS3"/>
</dbReference>
<comment type="caution">
    <text evidence="8">The sequence shown here is derived from an EMBL/GenBank/DDBJ whole genome shotgun (WGS) entry which is preliminary data.</text>
</comment>
<dbReference type="PANTHER" id="PTHR46602:SF1">
    <property type="entry name" value="PROTEIN SUPPRESSOR OF GENE SILENCING 3"/>
    <property type="match status" value="1"/>
</dbReference>
<protein>
    <submittedName>
        <fullName evidence="8">Uncharacterized protein</fullName>
    </submittedName>
</protein>
<dbReference type="GO" id="GO:0031047">
    <property type="term" value="P:regulatory ncRNA-mediated gene silencing"/>
    <property type="evidence" value="ECO:0007669"/>
    <property type="project" value="UniProtKB-KW"/>
</dbReference>
<keyword evidence="9" id="KW-1185">Reference proteome</keyword>
<accession>A0AAW1WVE5</accession>
<evidence type="ECO:0000256" key="3">
    <source>
        <dbReference type="ARBA" id="ARBA00024022"/>
    </source>
</evidence>
<reference evidence="8 9" key="1">
    <citation type="journal article" date="2023" name="G3 (Bethesda)">
        <title>A chromosome-length genome assembly and annotation of blackberry (Rubus argutus, cv. 'Hillquist').</title>
        <authorList>
            <person name="Bruna T."/>
            <person name="Aryal R."/>
            <person name="Dudchenko O."/>
            <person name="Sargent D.J."/>
            <person name="Mead D."/>
            <person name="Buti M."/>
            <person name="Cavallini A."/>
            <person name="Hytonen T."/>
            <person name="Andres J."/>
            <person name="Pham M."/>
            <person name="Weisz D."/>
            <person name="Mascagni F."/>
            <person name="Usai G."/>
            <person name="Natali L."/>
            <person name="Bassil N."/>
            <person name="Fernandez G.E."/>
            <person name="Lomsadze A."/>
            <person name="Armour M."/>
            <person name="Olukolu B."/>
            <person name="Poorten T."/>
            <person name="Britton C."/>
            <person name="Davik J."/>
            <person name="Ashrafi H."/>
            <person name="Aiden E.L."/>
            <person name="Borodovsky M."/>
            <person name="Worthington M."/>
        </authorList>
    </citation>
    <scope>NUCLEOTIDE SEQUENCE [LARGE SCALE GENOMIC DNA]</scope>
    <source>
        <strain evidence="8">PI 553951</strain>
    </source>
</reference>
<dbReference type="Proteomes" id="UP001457282">
    <property type="component" value="Unassembled WGS sequence"/>
</dbReference>
<dbReference type="AlphaFoldDB" id="A0AAW1WVE5"/>
<dbReference type="InterPro" id="IPR005381">
    <property type="entry name" value="Znf-XS_domain"/>
</dbReference>
<feature type="domain" description="Zinc finger-XS" evidence="7">
    <location>
        <begin position="209"/>
        <end position="247"/>
    </location>
</feature>
<feature type="compositionally biased region" description="Polar residues" evidence="5">
    <location>
        <begin position="99"/>
        <end position="111"/>
    </location>
</feature>
<evidence type="ECO:0000313" key="9">
    <source>
        <dbReference type="Proteomes" id="UP001457282"/>
    </source>
</evidence>
<proteinExistence type="inferred from homology"/>
<keyword evidence="2" id="KW-0943">RNA-mediated gene silencing</keyword>
<evidence type="ECO:0000313" key="8">
    <source>
        <dbReference type="EMBL" id="KAK9928056.1"/>
    </source>
</evidence>
<sequence length="500" mass="56657">MSSRRANGNGRGKQLFEENNQQLSQGVADLSLGAEQGNGGWEEVGKKTKNRTGSNAAKGAQKSNPKAWAHQDVQKLNMWSGMGGSQAVNSQKPAGRGNSMPQSNSTPQQVITPPLPNGWNWKSKAGNNDIFVPAVAAAAAADPTDDDDESDSLSDLDDDDDDDIFSDDSDSSPMTHGTQKNSKWFKDFFDILDGLSVEEINDPGRQWHCPACKGGPGAIDWYHGMQPLIRHAETKGSKRVKLHRQLAQLLEAELKVRGTSVIPAGVVFGKWLGLKDEEKDRKIIWPPMVFIMNTRLEKDDNDKWLGMGNEELFICFSSYPAQKAKHSYGPQGHCGMSALIFEPSEMGYFEAARLHRHFAEQGLGRDAWDHSPVLFRPGGKRQLYGFMPVKQELDIFNQHSEEKLKLKFEMKSYQEMVLHPLRKMSEDSQRVSVMKNRIAREERHNQALEETLRIVNEKMLKVQEENRILRERTRMHYEQNKEEMDLQEEFYKDILSRTQN</sequence>
<evidence type="ECO:0000256" key="4">
    <source>
        <dbReference type="SAM" id="Coils"/>
    </source>
</evidence>
<dbReference type="GO" id="GO:0051607">
    <property type="term" value="P:defense response to virus"/>
    <property type="evidence" value="ECO:0007669"/>
    <property type="project" value="InterPro"/>
</dbReference>
<evidence type="ECO:0000259" key="6">
    <source>
        <dbReference type="Pfam" id="PF03468"/>
    </source>
</evidence>
<name>A0AAW1WVE5_RUBAR</name>
<organism evidence="8 9">
    <name type="scientific">Rubus argutus</name>
    <name type="common">Southern blackberry</name>
    <dbReference type="NCBI Taxonomy" id="59490"/>
    <lineage>
        <taxon>Eukaryota</taxon>
        <taxon>Viridiplantae</taxon>
        <taxon>Streptophyta</taxon>
        <taxon>Embryophyta</taxon>
        <taxon>Tracheophyta</taxon>
        <taxon>Spermatophyta</taxon>
        <taxon>Magnoliopsida</taxon>
        <taxon>eudicotyledons</taxon>
        <taxon>Gunneridae</taxon>
        <taxon>Pentapetalae</taxon>
        <taxon>rosids</taxon>
        <taxon>fabids</taxon>
        <taxon>Rosales</taxon>
        <taxon>Rosaceae</taxon>
        <taxon>Rosoideae</taxon>
        <taxon>Rosoideae incertae sedis</taxon>
        <taxon>Rubus</taxon>
    </lineage>
</organism>
<dbReference type="InterPro" id="IPR038588">
    <property type="entry name" value="XS_domain_sf"/>
</dbReference>
<feature type="region of interest" description="Disordered" evidence="5">
    <location>
        <begin position="138"/>
        <end position="179"/>
    </location>
</feature>
<evidence type="ECO:0000256" key="2">
    <source>
        <dbReference type="ARBA" id="ARBA00023158"/>
    </source>
</evidence>
<feature type="compositionally biased region" description="Acidic residues" evidence="5">
    <location>
        <begin position="143"/>
        <end position="170"/>
    </location>
</feature>
<dbReference type="Gene3D" id="3.30.70.2890">
    <property type="entry name" value="XS domain"/>
    <property type="match status" value="1"/>
</dbReference>
<feature type="region of interest" description="Disordered" evidence="5">
    <location>
        <begin position="1"/>
        <end position="115"/>
    </location>
</feature>
<evidence type="ECO:0000256" key="1">
    <source>
        <dbReference type="ARBA" id="ARBA00023054"/>
    </source>
</evidence>
<evidence type="ECO:0000259" key="7">
    <source>
        <dbReference type="Pfam" id="PF03470"/>
    </source>
</evidence>
<feature type="coiled-coil region" evidence="4">
    <location>
        <begin position="431"/>
        <end position="472"/>
    </location>
</feature>
<gene>
    <name evidence="8" type="ORF">M0R45_025210</name>
</gene>